<gene>
    <name evidence="1" type="ORF">QWI33_01940</name>
</gene>
<evidence type="ECO:0000313" key="1">
    <source>
        <dbReference type="EMBL" id="MDN3238471.1"/>
    </source>
</evidence>
<accession>A0ABT7YIN1</accession>
<dbReference type="RefSeq" id="WP_289954318.1">
    <property type="nucleotide sequence ID" value="NZ_JAUEMJ010000001.1"/>
</dbReference>
<name>A0ABT7YIN1_9ACTN</name>
<dbReference type="Proteomes" id="UP001171902">
    <property type="component" value="Unassembled WGS sequence"/>
</dbReference>
<evidence type="ECO:0000313" key="2">
    <source>
        <dbReference type="Proteomes" id="UP001171902"/>
    </source>
</evidence>
<keyword evidence="2" id="KW-1185">Reference proteome</keyword>
<organism evidence="1 2">
    <name type="scientific">Glycomyces tritici</name>
    <dbReference type="NCBI Taxonomy" id="2665176"/>
    <lineage>
        <taxon>Bacteria</taxon>
        <taxon>Bacillati</taxon>
        <taxon>Actinomycetota</taxon>
        <taxon>Actinomycetes</taxon>
        <taxon>Glycomycetales</taxon>
        <taxon>Glycomycetaceae</taxon>
        <taxon>Glycomyces</taxon>
    </lineage>
</organism>
<comment type="caution">
    <text evidence="1">The sequence shown here is derived from an EMBL/GenBank/DDBJ whole genome shotgun (WGS) entry which is preliminary data.</text>
</comment>
<proteinExistence type="predicted"/>
<dbReference type="EMBL" id="JAUEMJ010000001">
    <property type="protein sequence ID" value="MDN3238471.1"/>
    <property type="molecule type" value="Genomic_DNA"/>
</dbReference>
<sequence>MLVVTLVGCASGSGSIDRQAAEAVLLANNNADTAIEEALDRVARVCMEEQGFELHPPELEFEVDQDMKAWLGQSVLTKPDLSLPPVEIYGIGLESGVDTTFVEIEDDGDISYLEEPSEFDQQSIADQEAYFAAFYGSSEMTPETINLPELGEVERAGGGCLRRAEDTLADGNYPDFLVHAGLAGARGGTDWEQDERVFDARIEWSICMEAAGFEYDEPFSIYMDLGMQVGGYQQSAIQAGDAERQALEKEFDEIILSVAAVDAVCHEETGLEGIQSDVYWEYMIEYVSANEEEFFAFKERTDEMLSLAQDIIAAGRLPS</sequence>
<reference evidence="1" key="1">
    <citation type="submission" date="2023-06" db="EMBL/GenBank/DDBJ databases">
        <title>Gycomyces niveus sp.nov., a novel actinomycete isolated from soil in Shouguang.</title>
        <authorList>
            <person name="Yang X."/>
            <person name="Zhao J."/>
        </authorList>
    </citation>
    <scope>NUCLEOTIDE SEQUENCE</scope>
    <source>
        <strain evidence="1">NEAU C2</strain>
    </source>
</reference>
<protein>
    <submittedName>
        <fullName evidence="1">Uncharacterized protein</fullName>
    </submittedName>
</protein>